<evidence type="ECO:0000256" key="1">
    <source>
        <dbReference type="SAM" id="MobiDB-lite"/>
    </source>
</evidence>
<proteinExistence type="predicted"/>
<accession>A0A8S5NMP3</accession>
<feature type="region of interest" description="Disordered" evidence="1">
    <location>
        <begin position="1"/>
        <end position="28"/>
    </location>
</feature>
<feature type="compositionally biased region" description="Polar residues" evidence="1">
    <location>
        <begin position="18"/>
        <end position="28"/>
    </location>
</feature>
<organism evidence="3">
    <name type="scientific">Siphoviridae sp. ctQU013</name>
    <dbReference type="NCBI Taxonomy" id="2826329"/>
    <lineage>
        <taxon>Viruses</taxon>
        <taxon>Duplodnaviria</taxon>
        <taxon>Heunggongvirae</taxon>
        <taxon>Uroviricota</taxon>
        <taxon>Caudoviricetes</taxon>
    </lineage>
</organism>
<dbReference type="SUPFAM" id="SSF88874">
    <property type="entry name" value="Receptor-binding domain of short tail fibre protein gp12"/>
    <property type="match status" value="1"/>
</dbReference>
<evidence type="ECO:0000259" key="2">
    <source>
        <dbReference type="Pfam" id="PF07484"/>
    </source>
</evidence>
<dbReference type="InterPro" id="IPR011083">
    <property type="entry name" value="Phage_tail_collar_dom"/>
</dbReference>
<dbReference type="Pfam" id="PF07484">
    <property type="entry name" value="Collar"/>
    <property type="match status" value="1"/>
</dbReference>
<reference evidence="3" key="1">
    <citation type="journal article" date="2021" name="Proc. Natl. Acad. Sci. U.S.A.">
        <title>A Catalog of Tens of Thousands of Viruses from Human Metagenomes Reveals Hidden Associations with Chronic Diseases.</title>
        <authorList>
            <person name="Tisza M.J."/>
            <person name="Buck C.B."/>
        </authorList>
    </citation>
    <scope>NUCLEOTIDE SEQUENCE</scope>
    <source>
        <strain evidence="3">CtQU013</strain>
    </source>
</reference>
<sequence length="259" mass="27163">MKSVYQSRAVSYPPELPNSASSEGYPTNGSPTGGVLATVIGDYWYNAVTQEIVNAIKGGGVTPDAADLTQLDAAIKAQIRTVNQALSDVAAQIQAKVSQVEVVPSGMIMFFPKSTPPNGNWLVCDGRAVSRTGYPNLFAMIGTQYGAGNGSTTFNIPYLIDRTVWGGTSNVGAYLQPGLPNITGAWRAAYEDRDIGTATTASGAVYATFDRGWGSQEISSVGSGGSIGRFFDASRSNPIYGRSGTVQPPALVLLPCIHI</sequence>
<name>A0A8S5NMP3_9CAUD</name>
<dbReference type="EMBL" id="BK015198">
    <property type="protein sequence ID" value="DAD95623.1"/>
    <property type="molecule type" value="Genomic_DNA"/>
</dbReference>
<evidence type="ECO:0000313" key="3">
    <source>
        <dbReference type="EMBL" id="DAD95623.1"/>
    </source>
</evidence>
<protein>
    <submittedName>
        <fullName evidence="3">Tail collar fiber protein</fullName>
    </submittedName>
</protein>
<dbReference type="Gene3D" id="3.90.1340.10">
    <property type="entry name" value="Phage tail collar domain"/>
    <property type="match status" value="1"/>
</dbReference>
<dbReference type="InterPro" id="IPR037053">
    <property type="entry name" value="Phage_tail_collar_dom_sf"/>
</dbReference>
<feature type="domain" description="Phage tail collar" evidence="2">
    <location>
        <begin position="106"/>
        <end position="163"/>
    </location>
</feature>